<dbReference type="PROSITE" id="PS51121">
    <property type="entry name" value="NTA"/>
    <property type="match status" value="1"/>
</dbReference>
<dbReference type="GO" id="GO:0005886">
    <property type="term" value="C:plasma membrane"/>
    <property type="evidence" value="ECO:0007669"/>
    <property type="project" value="GOC"/>
</dbReference>
<dbReference type="GO" id="GO:0043236">
    <property type="term" value="F:laminin binding"/>
    <property type="evidence" value="ECO:0007669"/>
    <property type="project" value="InterPro"/>
</dbReference>
<dbReference type="GO" id="GO:0043113">
    <property type="term" value="P:receptor clustering"/>
    <property type="evidence" value="ECO:0007669"/>
    <property type="project" value="InterPro"/>
</dbReference>
<dbReference type="RefSeq" id="XP_030843081.1">
    <property type="nucleotide sequence ID" value="XM_030987221.1"/>
</dbReference>
<dbReference type="OrthoDB" id="5983569at2759"/>
<feature type="domain" description="NtA" evidence="3">
    <location>
        <begin position="38"/>
        <end position="162"/>
    </location>
</feature>
<dbReference type="InParanoid" id="A0A7M7NX82"/>
<dbReference type="Pfam" id="PF03146">
    <property type="entry name" value="NtA"/>
    <property type="match status" value="1"/>
</dbReference>
<evidence type="ECO:0000256" key="2">
    <source>
        <dbReference type="SAM" id="SignalP"/>
    </source>
</evidence>
<accession>A0A7M7NX82</accession>
<evidence type="ECO:0000313" key="5">
    <source>
        <dbReference type="Proteomes" id="UP000007110"/>
    </source>
</evidence>
<dbReference type="GeneID" id="100890608"/>
<evidence type="ECO:0000313" key="4">
    <source>
        <dbReference type="EnsemblMetazoa" id="XP_030843081"/>
    </source>
</evidence>
<dbReference type="InterPro" id="IPR008993">
    <property type="entry name" value="TIMP-like_OB-fold"/>
</dbReference>
<dbReference type="AlphaFoldDB" id="A0A7M7NX82"/>
<feature type="disulfide bond" evidence="1">
    <location>
        <begin position="38"/>
        <end position="110"/>
    </location>
</feature>
<dbReference type="Proteomes" id="UP000007110">
    <property type="component" value="Unassembled WGS sequence"/>
</dbReference>
<keyword evidence="5" id="KW-1185">Reference proteome</keyword>
<feature type="chain" id="PRO_5029456324" description="NtA domain-containing protein" evidence="2">
    <location>
        <begin position="29"/>
        <end position="163"/>
    </location>
</feature>
<dbReference type="Gene3D" id="2.40.50.120">
    <property type="match status" value="1"/>
</dbReference>
<keyword evidence="1" id="KW-1015">Disulfide bond</keyword>
<evidence type="ECO:0000256" key="1">
    <source>
        <dbReference type="PROSITE-ProRule" id="PRU00443"/>
    </source>
</evidence>
<dbReference type="SUPFAM" id="SSF50242">
    <property type="entry name" value="TIMP-like"/>
    <property type="match status" value="1"/>
</dbReference>
<sequence length="163" mass="17791">MQLLAFFTSVLVAVACLLAMEQLPGVTGVQIRRNGKTCQEYPVEKREEIANVVISGYIHRIMRKPRTIMYDCDIEVVRVFKGSEALYSNVVPPMDGNTIQIGGFGDPAICDNAVTPGETRIFMMNKNGNGHLMLNSSVIRITLNNLVQAEAAVFVCDGVDPAG</sequence>
<dbReference type="EnsemblMetazoa" id="XM_030987221">
    <property type="protein sequence ID" value="XP_030843081"/>
    <property type="gene ID" value="LOC100890608"/>
</dbReference>
<feature type="signal peptide" evidence="2">
    <location>
        <begin position="1"/>
        <end position="28"/>
    </location>
</feature>
<name>A0A7M7NX82_STRPU</name>
<reference evidence="4" key="2">
    <citation type="submission" date="2021-01" db="UniProtKB">
        <authorList>
            <consortium name="EnsemblMetazoa"/>
        </authorList>
    </citation>
    <scope>IDENTIFICATION</scope>
</reference>
<dbReference type="InterPro" id="IPR004850">
    <property type="entry name" value="NtA_dom"/>
</dbReference>
<dbReference type="OMA" id="FGDPAIC"/>
<organism evidence="4 5">
    <name type="scientific">Strongylocentrotus purpuratus</name>
    <name type="common">Purple sea urchin</name>
    <dbReference type="NCBI Taxonomy" id="7668"/>
    <lineage>
        <taxon>Eukaryota</taxon>
        <taxon>Metazoa</taxon>
        <taxon>Echinodermata</taxon>
        <taxon>Eleutherozoa</taxon>
        <taxon>Echinozoa</taxon>
        <taxon>Echinoidea</taxon>
        <taxon>Euechinoidea</taxon>
        <taxon>Echinacea</taxon>
        <taxon>Camarodonta</taxon>
        <taxon>Echinidea</taxon>
        <taxon>Strongylocentrotidae</taxon>
        <taxon>Strongylocentrotus</taxon>
    </lineage>
</organism>
<reference evidence="5" key="1">
    <citation type="submission" date="2015-02" db="EMBL/GenBank/DDBJ databases">
        <title>Genome sequencing for Strongylocentrotus purpuratus.</title>
        <authorList>
            <person name="Murali S."/>
            <person name="Liu Y."/>
            <person name="Vee V."/>
            <person name="English A."/>
            <person name="Wang M."/>
            <person name="Skinner E."/>
            <person name="Han Y."/>
            <person name="Muzny D.M."/>
            <person name="Worley K.C."/>
            <person name="Gibbs R.A."/>
        </authorList>
    </citation>
    <scope>NUCLEOTIDE SEQUENCE</scope>
</reference>
<keyword evidence="2" id="KW-0732">Signal</keyword>
<protein>
    <recommendedName>
        <fullName evidence="3">NtA domain-containing protein</fullName>
    </recommendedName>
</protein>
<evidence type="ECO:0000259" key="3">
    <source>
        <dbReference type="PROSITE" id="PS51121"/>
    </source>
</evidence>
<dbReference type="KEGG" id="spu:100890608"/>
<proteinExistence type="predicted"/>